<dbReference type="KEGG" id="syw:SYNW1609"/>
<dbReference type="eggNOG" id="COG2329">
    <property type="taxonomic scope" value="Bacteria"/>
</dbReference>
<protein>
    <recommendedName>
        <fullName evidence="4">TIGR03792 family protein</fullName>
    </recommendedName>
</protein>
<evidence type="ECO:0000256" key="1">
    <source>
        <dbReference type="SAM" id="SignalP"/>
    </source>
</evidence>
<name>Q7U5T6_PARMW</name>
<accession>Q7U5T6</accession>
<keyword evidence="1" id="KW-0732">Signal</keyword>
<evidence type="ECO:0000313" key="3">
    <source>
        <dbReference type="Proteomes" id="UP000001422"/>
    </source>
</evidence>
<sequence>MTRAIALLLAMLLGVAAPAMAEQGVIEQLRLAVPASHRELWLQAEASSWQPWLEQQSGFEGRQLFWDPQREEGLLLIRWSSREQWKAIPAAEVERVQEVFEAQVNQALKRDPAAGPLFPLLAEGELQVQELPSR</sequence>
<keyword evidence="3" id="KW-1185">Reference proteome</keyword>
<dbReference type="RefSeq" id="WP_011128473.1">
    <property type="nucleotide sequence ID" value="NC_005070.1"/>
</dbReference>
<dbReference type="AlphaFoldDB" id="Q7U5T6"/>
<dbReference type="EMBL" id="BX569693">
    <property type="protein sequence ID" value="CAE08124.1"/>
    <property type="molecule type" value="Genomic_DNA"/>
</dbReference>
<feature type="signal peptide" evidence="1">
    <location>
        <begin position="1"/>
        <end position="21"/>
    </location>
</feature>
<dbReference type="InterPro" id="IPR011008">
    <property type="entry name" value="Dimeric_a/b-barrel"/>
</dbReference>
<dbReference type="STRING" id="84588.SYNW1609"/>
<dbReference type="SUPFAM" id="SSF54909">
    <property type="entry name" value="Dimeric alpha+beta barrel"/>
    <property type="match status" value="1"/>
</dbReference>
<reference evidence="2 3" key="1">
    <citation type="journal article" date="2003" name="Nature">
        <title>The genome of a motile marine Synechococcus.</title>
        <authorList>
            <person name="Palenik B."/>
            <person name="Brahamsha B."/>
            <person name="Larimer F."/>
            <person name="Land M."/>
            <person name="Hauser L."/>
            <person name="Chain P."/>
            <person name="Lamerdin J."/>
            <person name="Regala W."/>
            <person name="Allen E.A."/>
            <person name="McCarren J."/>
            <person name="Paulsen I."/>
            <person name="Dufresne A."/>
            <person name="Partensky F."/>
            <person name="Webb E."/>
            <person name="Waterbury J."/>
        </authorList>
    </citation>
    <scope>NUCLEOTIDE SEQUENCE [LARGE SCALE GENOMIC DNA]</scope>
    <source>
        <strain evidence="2 3">WH8102</strain>
    </source>
</reference>
<dbReference type="Proteomes" id="UP000001422">
    <property type="component" value="Chromosome"/>
</dbReference>
<dbReference type="InterPro" id="IPR022512">
    <property type="entry name" value="CHP03792"/>
</dbReference>
<proteinExistence type="predicted"/>
<dbReference type="NCBIfam" id="TIGR03792">
    <property type="entry name" value="TIGR03792 family protein"/>
    <property type="match status" value="1"/>
</dbReference>
<evidence type="ECO:0008006" key="4">
    <source>
        <dbReference type="Google" id="ProtNLM"/>
    </source>
</evidence>
<organism evidence="2 3">
    <name type="scientific">Parasynechococcus marenigrum (strain WH8102)</name>
    <dbReference type="NCBI Taxonomy" id="84588"/>
    <lineage>
        <taxon>Bacteria</taxon>
        <taxon>Bacillati</taxon>
        <taxon>Cyanobacteriota</taxon>
        <taxon>Cyanophyceae</taxon>
        <taxon>Synechococcales</taxon>
        <taxon>Prochlorococcaceae</taxon>
        <taxon>Parasynechococcus</taxon>
        <taxon>Parasynechococcus marenigrum</taxon>
    </lineage>
</organism>
<evidence type="ECO:0000313" key="2">
    <source>
        <dbReference type="EMBL" id="CAE08124.1"/>
    </source>
</evidence>
<dbReference type="HOGENOM" id="CLU_135081_0_0_3"/>
<gene>
    <name evidence="2" type="ordered locus">SYNW1609</name>
</gene>
<feature type="chain" id="PRO_5004295183" description="TIGR03792 family protein" evidence="1">
    <location>
        <begin position="22"/>
        <end position="134"/>
    </location>
</feature>